<dbReference type="InterPro" id="IPR002410">
    <property type="entry name" value="Peptidase_S33"/>
</dbReference>
<keyword evidence="2" id="KW-0378">Hydrolase</keyword>
<dbReference type="Gene3D" id="3.40.50.1820">
    <property type="entry name" value="alpha/beta hydrolase"/>
    <property type="match status" value="1"/>
</dbReference>
<dbReference type="Pfam" id="PF00561">
    <property type="entry name" value="Abhydrolase_1"/>
    <property type="match status" value="1"/>
</dbReference>
<dbReference type="OMA" id="NIPNATW"/>
<dbReference type="STRING" id="5627.A0A1C7M0K8"/>
<feature type="domain" description="AB hydrolase-1" evidence="3">
    <location>
        <begin position="41"/>
        <end position="172"/>
    </location>
</feature>
<dbReference type="PANTHER" id="PTHR43194">
    <property type="entry name" value="HYDROLASE ALPHA/BETA FOLD FAMILY"/>
    <property type="match status" value="1"/>
</dbReference>
<dbReference type="PANTHER" id="PTHR43194:SF2">
    <property type="entry name" value="PEROXISOMAL MEMBRANE PROTEIN LPX1"/>
    <property type="match status" value="1"/>
</dbReference>
<proteinExistence type="inferred from homology"/>
<dbReference type="OrthoDB" id="190201at2759"/>
<comment type="caution">
    <text evidence="4">The sequence shown here is derived from an EMBL/GenBank/DDBJ whole genome shotgun (WGS) entry which is preliminary data.</text>
</comment>
<evidence type="ECO:0000256" key="1">
    <source>
        <dbReference type="ARBA" id="ARBA00010088"/>
    </source>
</evidence>
<dbReference type="SUPFAM" id="SSF53474">
    <property type="entry name" value="alpha/beta-Hydrolases"/>
    <property type="match status" value="1"/>
</dbReference>
<dbReference type="InterPro" id="IPR000073">
    <property type="entry name" value="AB_hydrolase_1"/>
</dbReference>
<keyword evidence="5" id="KW-1185">Reference proteome</keyword>
<evidence type="ECO:0000259" key="3">
    <source>
        <dbReference type="Pfam" id="PF00561"/>
    </source>
</evidence>
<dbReference type="Proteomes" id="UP000092993">
    <property type="component" value="Unassembled WGS sequence"/>
</dbReference>
<dbReference type="GO" id="GO:0006508">
    <property type="term" value="P:proteolysis"/>
    <property type="evidence" value="ECO:0007669"/>
    <property type="project" value="InterPro"/>
</dbReference>
<dbReference type="PRINTS" id="PR00793">
    <property type="entry name" value="PROAMNOPTASE"/>
</dbReference>
<protein>
    <submittedName>
        <fullName evidence="4">L-amino acid amidase</fullName>
    </submittedName>
</protein>
<evidence type="ECO:0000313" key="5">
    <source>
        <dbReference type="Proteomes" id="UP000092993"/>
    </source>
</evidence>
<accession>A0A1C7M0K8</accession>
<dbReference type="GO" id="GO:0008233">
    <property type="term" value="F:peptidase activity"/>
    <property type="evidence" value="ECO:0007669"/>
    <property type="project" value="InterPro"/>
</dbReference>
<sequence>MSSSFTPSSEGTVDFVVGRETYHTWYSVYGDLTDHNHWRTPLIVVHGGPGLTHDYLLPISDLAHTAHIPVVFYDQLGNGRSTHLRWRPPAFWSIDLFVDELANLVARLGVQDAFDVLGHSWGGRLAAEWEVRRQPAGLRRLVLSNTFASVALWERSLAQLRQRLPEKVQEELRWAHGVERHDAALEVFQAKHMCTVSPLPAEFRYSMEQTMDASGDPTVWNAM</sequence>
<gene>
    <name evidence="4" type="primary">laaA_1</name>
    <name evidence="4" type="ORF">A0H81_09562</name>
</gene>
<comment type="similarity">
    <text evidence="1">Belongs to the peptidase S33 family.</text>
</comment>
<dbReference type="EMBL" id="LUGG01000014">
    <property type="protein sequence ID" value="OBZ70473.1"/>
    <property type="molecule type" value="Genomic_DNA"/>
</dbReference>
<reference evidence="4 5" key="1">
    <citation type="submission" date="2016-03" db="EMBL/GenBank/DDBJ databases">
        <title>Whole genome sequencing of Grifola frondosa 9006-11.</title>
        <authorList>
            <person name="Min B."/>
            <person name="Park H."/>
            <person name="Kim J.-G."/>
            <person name="Cho H."/>
            <person name="Oh Y.-L."/>
            <person name="Kong W.-S."/>
            <person name="Choi I.-G."/>
        </authorList>
    </citation>
    <scope>NUCLEOTIDE SEQUENCE [LARGE SCALE GENOMIC DNA]</scope>
    <source>
        <strain evidence="4 5">9006-11</strain>
    </source>
</reference>
<evidence type="ECO:0000313" key="4">
    <source>
        <dbReference type="EMBL" id="OBZ70473.1"/>
    </source>
</evidence>
<organism evidence="4 5">
    <name type="scientific">Grifola frondosa</name>
    <name type="common">Maitake</name>
    <name type="synonym">Polyporus frondosus</name>
    <dbReference type="NCBI Taxonomy" id="5627"/>
    <lineage>
        <taxon>Eukaryota</taxon>
        <taxon>Fungi</taxon>
        <taxon>Dikarya</taxon>
        <taxon>Basidiomycota</taxon>
        <taxon>Agaricomycotina</taxon>
        <taxon>Agaricomycetes</taxon>
        <taxon>Polyporales</taxon>
        <taxon>Grifolaceae</taxon>
        <taxon>Grifola</taxon>
    </lineage>
</organism>
<dbReference type="InterPro" id="IPR050228">
    <property type="entry name" value="Carboxylesterase_BioH"/>
</dbReference>
<evidence type="ECO:0000256" key="2">
    <source>
        <dbReference type="ARBA" id="ARBA00022801"/>
    </source>
</evidence>
<dbReference type="AlphaFoldDB" id="A0A1C7M0K8"/>
<name>A0A1C7M0K8_GRIFR</name>
<dbReference type="InterPro" id="IPR029058">
    <property type="entry name" value="AB_hydrolase_fold"/>
</dbReference>